<dbReference type="Pfam" id="PF00561">
    <property type="entry name" value="Abhydrolase_1"/>
    <property type="match status" value="1"/>
</dbReference>
<dbReference type="OMA" id="CKERCKG"/>
<reference evidence="2 3" key="1">
    <citation type="journal article" date="2011" name="Science">
        <title>Comparative functional genomics of the fission yeasts.</title>
        <authorList>
            <person name="Rhind N."/>
            <person name="Chen Z."/>
            <person name="Yassour M."/>
            <person name="Thompson D.A."/>
            <person name="Haas B.J."/>
            <person name="Habib N."/>
            <person name="Wapinski I."/>
            <person name="Roy S."/>
            <person name="Lin M.F."/>
            <person name="Heiman D.I."/>
            <person name="Young S.K."/>
            <person name="Furuya K."/>
            <person name="Guo Y."/>
            <person name="Pidoux A."/>
            <person name="Chen H.M."/>
            <person name="Robbertse B."/>
            <person name="Goldberg J.M."/>
            <person name="Aoki K."/>
            <person name="Bayne E.H."/>
            <person name="Berlin A.M."/>
            <person name="Desjardins C.A."/>
            <person name="Dobbs E."/>
            <person name="Dukaj L."/>
            <person name="Fan L."/>
            <person name="FitzGerald M.G."/>
            <person name="French C."/>
            <person name="Gujja S."/>
            <person name="Hansen K."/>
            <person name="Keifenheim D."/>
            <person name="Levin J.Z."/>
            <person name="Mosher R.A."/>
            <person name="Mueller C.A."/>
            <person name="Pfiffner J."/>
            <person name="Priest M."/>
            <person name="Russ C."/>
            <person name="Smialowska A."/>
            <person name="Swoboda P."/>
            <person name="Sykes S.M."/>
            <person name="Vaughn M."/>
            <person name="Vengrova S."/>
            <person name="Yoder R."/>
            <person name="Zeng Q."/>
            <person name="Allshire R."/>
            <person name="Baulcombe D."/>
            <person name="Birren B.W."/>
            <person name="Brown W."/>
            <person name="Ekwall K."/>
            <person name="Kellis M."/>
            <person name="Leatherwood J."/>
            <person name="Levin H."/>
            <person name="Margalit H."/>
            <person name="Martienssen R."/>
            <person name="Nieduszynski C.A."/>
            <person name="Spatafora J.W."/>
            <person name="Friedman N."/>
            <person name="Dalgaard J.Z."/>
            <person name="Baumann P."/>
            <person name="Niki H."/>
            <person name="Regev A."/>
            <person name="Nusbaum C."/>
        </authorList>
    </citation>
    <scope>NUCLEOTIDE SEQUENCE [LARGE SCALE GENOMIC DNA]</scope>
    <source>
        <strain evidence="3">yFS275 / FY16936</strain>
    </source>
</reference>
<evidence type="ECO:0000259" key="1">
    <source>
        <dbReference type="Pfam" id="PF00561"/>
    </source>
</evidence>
<accession>B6K4P2</accession>
<dbReference type="JaponicusDB" id="SJAG_03604"/>
<sequence length="298" mass="33845">MKLLLTFPVGSSKYYPQLKNDKLWISEKDYFAYHYHRSDSDKKLVFVFVHGLGGQKHQFSGLIKLLEDDGYSTLAFDQLGCGHSSKNRHPPSMYSSEGLAKASATVIDKVLPADAPVILVGHSMGCVVVSRLYPLCKERCKGVVLLGPKSHVTAMNKKRIQQVLKLPHFALNLMRLGYRLRGSRSSSVENLVALGCPHHLRLQQWLWNKHSDTYTWKWSLAGMGDISHTYLKVVTCPVLLVAGTQDRATPKENALAVKAHLVHTKHVYHEFECGHMIMIERLQETYEKVYEFVTEIER</sequence>
<dbReference type="GO" id="GO:0047372">
    <property type="term" value="F:monoacylglycerol lipase activity"/>
    <property type="evidence" value="ECO:0000318"/>
    <property type="project" value="GO_Central"/>
</dbReference>
<organism evidence="2 3">
    <name type="scientific">Schizosaccharomyces japonicus (strain yFS275 / FY16936)</name>
    <name type="common">Fission yeast</name>
    <dbReference type="NCBI Taxonomy" id="402676"/>
    <lineage>
        <taxon>Eukaryota</taxon>
        <taxon>Fungi</taxon>
        <taxon>Dikarya</taxon>
        <taxon>Ascomycota</taxon>
        <taxon>Taphrinomycotina</taxon>
        <taxon>Schizosaccharomycetes</taxon>
        <taxon>Schizosaccharomycetales</taxon>
        <taxon>Schizosaccharomycetaceae</taxon>
        <taxon>Schizosaccharomyces</taxon>
    </lineage>
</organism>
<gene>
    <name evidence="2" type="ORF">SJAG_03604</name>
</gene>
<dbReference type="GO" id="GO:0016020">
    <property type="term" value="C:membrane"/>
    <property type="evidence" value="ECO:0000318"/>
    <property type="project" value="GO_Central"/>
</dbReference>
<dbReference type="PANTHER" id="PTHR43798:SF5">
    <property type="entry name" value="MONOACYLGLYCEROL LIPASE ABHD6"/>
    <property type="match status" value="1"/>
</dbReference>
<dbReference type="PANTHER" id="PTHR43798">
    <property type="entry name" value="MONOACYLGLYCEROL LIPASE"/>
    <property type="match status" value="1"/>
</dbReference>
<dbReference type="STRING" id="402676.B6K4P2"/>
<proteinExistence type="predicted"/>
<dbReference type="InterPro" id="IPR000073">
    <property type="entry name" value="AB_hydrolase_1"/>
</dbReference>
<dbReference type="EMBL" id="KE651167">
    <property type="protein sequence ID" value="EEB08449.1"/>
    <property type="molecule type" value="Genomic_DNA"/>
</dbReference>
<keyword evidence="2" id="KW-0378">Hydrolase</keyword>
<dbReference type="AlphaFoldDB" id="B6K4P2"/>
<protein>
    <submittedName>
        <fullName evidence="2">Carboxylic ester hydrolase activity</fullName>
    </submittedName>
</protein>
<keyword evidence="3" id="KW-1185">Reference proteome</keyword>
<dbReference type="InterPro" id="IPR050266">
    <property type="entry name" value="AB_hydrolase_sf"/>
</dbReference>
<dbReference type="RefSeq" id="XP_002174742.1">
    <property type="nucleotide sequence ID" value="XM_002174706.1"/>
</dbReference>
<dbReference type="SUPFAM" id="SSF53474">
    <property type="entry name" value="alpha/beta-Hydrolases"/>
    <property type="match status" value="1"/>
</dbReference>
<feature type="domain" description="AB hydrolase-1" evidence="1">
    <location>
        <begin position="45"/>
        <end position="281"/>
    </location>
</feature>
<dbReference type="eggNOG" id="ENOG502QVGS">
    <property type="taxonomic scope" value="Eukaryota"/>
</dbReference>
<dbReference type="InterPro" id="IPR029058">
    <property type="entry name" value="AB_hydrolase_fold"/>
</dbReference>
<dbReference type="OrthoDB" id="428974at2759"/>
<dbReference type="GO" id="GO:0046464">
    <property type="term" value="P:acylglycerol catabolic process"/>
    <property type="evidence" value="ECO:0000318"/>
    <property type="project" value="GO_Central"/>
</dbReference>
<dbReference type="VEuPathDB" id="FungiDB:SJAG_03604"/>
<dbReference type="HOGENOM" id="CLU_020336_43_2_1"/>
<dbReference type="GeneID" id="7051312"/>
<name>B6K4P2_SCHJY</name>
<evidence type="ECO:0000313" key="3">
    <source>
        <dbReference type="Proteomes" id="UP000001744"/>
    </source>
</evidence>
<evidence type="ECO:0000313" key="2">
    <source>
        <dbReference type="EMBL" id="EEB08449.1"/>
    </source>
</evidence>
<dbReference type="PRINTS" id="PR00111">
    <property type="entry name" value="ABHYDROLASE"/>
</dbReference>
<dbReference type="Proteomes" id="UP000001744">
    <property type="component" value="Unassembled WGS sequence"/>
</dbReference>
<dbReference type="Gene3D" id="3.40.50.1820">
    <property type="entry name" value="alpha/beta hydrolase"/>
    <property type="match status" value="1"/>
</dbReference>